<evidence type="ECO:0000256" key="1">
    <source>
        <dbReference type="ARBA" id="ARBA00004496"/>
    </source>
</evidence>
<dbReference type="RefSeq" id="WP_192782351.1">
    <property type="nucleotide sequence ID" value="NZ_JADBEG010000001.1"/>
</dbReference>
<evidence type="ECO:0000256" key="6">
    <source>
        <dbReference type="ARBA" id="ARBA00022603"/>
    </source>
</evidence>
<evidence type="ECO:0000313" key="12">
    <source>
        <dbReference type="EMBL" id="MBE1496311.1"/>
    </source>
</evidence>
<dbReference type="SUPFAM" id="SSF53335">
    <property type="entry name" value="S-adenosyl-L-methionine-dependent methyltransferases"/>
    <property type="match status" value="1"/>
</dbReference>
<evidence type="ECO:0000256" key="3">
    <source>
        <dbReference type="ARBA" id="ARBA00011890"/>
    </source>
</evidence>
<evidence type="ECO:0000256" key="11">
    <source>
        <dbReference type="ARBA" id="ARBA00031350"/>
    </source>
</evidence>
<evidence type="ECO:0000256" key="7">
    <source>
        <dbReference type="ARBA" id="ARBA00022679"/>
    </source>
</evidence>
<dbReference type="CDD" id="cd02440">
    <property type="entry name" value="AdoMet_MTases"/>
    <property type="match status" value="1"/>
</dbReference>
<evidence type="ECO:0000256" key="8">
    <source>
        <dbReference type="ARBA" id="ARBA00022691"/>
    </source>
</evidence>
<sequence>MTRLDSQLQRLADDLNRALVEQLVAKGALTTPAWRAAFEALPRHLFAPRFTLPDNLGGQFHDAADSAKREEWLRAVYHNDALLTDFDEQGVLVSSCSAPTVVATMLEQSRATEGDSVLEIGTGTGWTAALLSRRLGPESVTSVDVNPAYVDQARKRLGGLGLAPTLSIADGYLGYQLRAPYDRIIATASLRQVPPAWLAQVRRGGTILTDIRGAFAGNLACLTVDTNQSAHGRFLPTRLNFMPLRSPEQPFRQQPALFSRAVHEAGEDRTTRLAPTVLRERGRVFAFFAQLAMPGTESGHVKVQDGPMYFCLTDPPSGSWARVEATTGDPAADRQVTQGGDRPLWDELEAAHELWLQLRQPHPEDFTILVTPDGEQVVTHPAADKRWSLPL</sequence>
<keyword evidence="5" id="KW-0963">Cytoplasm</keyword>
<dbReference type="PANTHER" id="PTHR11579">
    <property type="entry name" value="PROTEIN-L-ISOASPARTATE O-METHYLTRANSFERASE"/>
    <property type="match status" value="1"/>
</dbReference>
<dbReference type="EMBL" id="JADBEG010000001">
    <property type="protein sequence ID" value="MBE1496311.1"/>
    <property type="molecule type" value="Genomic_DNA"/>
</dbReference>
<keyword evidence="7" id="KW-0808">Transferase</keyword>
<dbReference type="EC" id="2.1.1.77" evidence="3"/>
<dbReference type="PANTHER" id="PTHR11579:SF0">
    <property type="entry name" value="PROTEIN-L-ISOASPARTATE(D-ASPARTATE) O-METHYLTRANSFERASE"/>
    <property type="match status" value="1"/>
</dbReference>
<proteinExistence type="inferred from homology"/>
<keyword evidence="13" id="KW-1185">Reference proteome</keyword>
<comment type="subcellular location">
    <subcellularLocation>
        <location evidence="1">Cytoplasm</location>
    </subcellularLocation>
</comment>
<gene>
    <name evidence="12" type="ORF">H4696_003411</name>
</gene>
<comment type="caution">
    <text evidence="12">The sequence shown here is derived from an EMBL/GenBank/DDBJ whole genome shotgun (WGS) entry which is preliminary data.</text>
</comment>
<comment type="similarity">
    <text evidence="2">Belongs to the methyltransferase superfamily. L-isoaspartyl/D-aspartyl protein methyltransferase family.</text>
</comment>
<evidence type="ECO:0000256" key="10">
    <source>
        <dbReference type="ARBA" id="ARBA00031323"/>
    </source>
</evidence>
<dbReference type="InterPro" id="IPR000682">
    <property type="entry name" value="PCMT"/>
</dbReference>
<dbReference type="Proteomes" id="UP000631670">
    <property type="component" value="Unassembled WGS sequence"/>
</dbReference>
<keyword evidence="8" id="KW-0949">S-adenosyl-L-methionine</keyword>
<keyword evidence="6" id="KW-0489">Methyltransferase</keyword>
<evidence type="ECO:0000256" key="5">
    <source>
        <dbReference type="ARBA" id="ARBA00022490"/>
    </source>
</evidence>
<evidence type="ECO:0000256" key="2">
    <source>
        <dbReference type="ARBA" id="ARBA00005369"/>
    </source>
</evidence>
<accession>A0ABR9HZF9</accession>
<organism evidence="12 13">
    <name type="scientific">Amycolatopsis lexingtonensis</name>
    <dbReference type="NCBI Taxonomy" id="218822"/>
    <lineage>
        <taxon>Bacteria</taxon>
        <taxon>Bacillati</taxon>
        <taxon>Actinomycetota</taxon>
        <taxon>Actinomycetes</taxon>
        <taxon>Pseudonocardiales</taxon>
        <taxon>Pseudonocardiaceae</taxon>
        <taxon>Amycolatopsis</taxon>
    </lineage>
</organism>
<dbReference type="InterPro" id="IPR029063">
    <property type="entry name" value="SAM-dependent_MTases_sf"/>
</dbReference>
<dbReference type="Pfam" id="PF01135">
    <property type="entry name" value="PCMT"/>
    <property type="match status" value="1"/>
</dbReference>
<evidence type="ECO:0000313" key="13">
    <source>
        <dbReference type="Proteomes" id="UP000631670"/>
    </source>
</evidence>
<dbReference type="Gene3D" id="3.40.50.150">
    <property type="entry name" value="Vaccinia Virus protein VP39"/>
    <property type="match status" value="1"/>
</dbReference>
<reference evidence="12 13" key="1">
    <citation type="submission" date="2020-10" db="EMBL/GenBank/DDBJ databases">
        <title>Sequencing the genomes of 1000 actinobacteria strains.</title>
        <authorList>
            <person name="Klenk H.-P."/>
        </authorList>
    </citation>
    <scope>NUCLEOTIDE SEQUENCE [LARGE SCALE GENOMIC DNA]</scope>
    <source>
        <strain evidence="12 13">DSM 44653</strain>
    </source>
</reference>
<evidence type="ECO:0000256" key="4">
    <source>
        <dbReference type="ARBA" id="ARBA00013346"/>
    </source>
</evidence>
<protein>
    <recommendedName>
        <fullName evidence="4">Protein-L-isoaspartate O-methyltransferase</fullName>
        <ecNumber evidence="3">2.1.1.77</ecNumber>
    </recommendedName>
    <alternativeName>
        <fullName evidence="11">L-isoaspartyl protein carboxyl methyltransferase</fullName>
    </alternativeName>
    <alternativeName>
        <fullName evidence="9">Protein L-isoaspartyl methyltransferase</fullName>
    </alternativeName>
    <alternativeName>
        <fullName evidence="10">Protein-beta-aspartate methyltransferase</fullName>
    </alternativeName>
</protein>
<name>A0ABR9HZF9_9PSEU</name>
<evidence type="ECO:0000256" key="9">
    <source>
        <dbReference type="ARBA" id="ARBA00030757"/>
    </source>
</evidence>
<dbReference type="PROSITE" id="PS01279">
    <property type="entry name" value="PCMT"/>
    <property type="match status" value="1"/>
</dbReference>